<reference evidence="1" key="1">
    <citation type="submission" date="2022-04" db="EMBL/GenBank/DDBJ databases">
        <title>Jade perch genome.</title>
        <authorList>
            <person name="Chao B."/>
        </authorList>
    </citation>
    <scope>NUCLEOTIDE SEQUENCE</scope>
    <source>
        <strain evidence="1">CB-2022</strain>
    </source>
</reference>
<dbReference type="Proteomes" id="UP000831701">
    <property type="component" value="Chromosome 7"/>
</dbReference>
<evidence type="ECO:0000313" key="2">
    <source>
        <dbReference type="Proteomes" id="UP000831701"/>
    </source>
</evidence>
<evidence type="ECO:0000313" key="1">
    <source>
        <dbReference type="EMBL" id="KAI3369894.1"/>
    </source>
</evidence>
<accession>A0ACB8WQM3</accession>
<comment type="caution">
    <text evidence="1">The sequence shown here is derived from an EMBL/GenBank/DDBJ whole genome shotgun (WGS) entry which is preliminary data.</text>
</comment>
<organism evidence="1 2">
    <name type="scientific">Scortum barcoo</name>
    <name type="common">barcoo grunter</name>
    <dbReference type="NCBI Taxonomy" id="214431"/>
    <lineage>
        <taxon>Eukaryota</taxon>
        <taxon>Metazoa</taxon>
        <taxon>Chordata</taxon>
        <taxon>Craniata</taxon>
        <taxon>Vertebrata</taxon>
        <taxon>Euteleostomi</taxon>
        <taxon>Actinopterygii</taxon>
        <taxon>Neopterygii</taxon>
        <taxon>Teleostei</taxon>
        <taxon>Neoteleostei</taxon>
        <taxon>Acanthomorphata</taxon>
        <taxon>Eupercaria</taxon>
        <taxon>Centrarchiformes</taxon>
        <taxon>Terapontoidei</taxon>
        <taxon>Terapontidae</taxon>
        <taxon>Scortum</taxon>
    </lineage>
</organism>
<sequence length="1271" mass="141814">MSVSGSARSGPAAGPVQQGLKEALIETLTAILSPVQEVRAAAEEQIKVLEVTEEFGVHLAELTVDPQGALAIRQLASVILKQYVETHWCSQSEKFRPPETTDQAKAAIRELLPSGLREAISKVRSSVAYAVSAIAHWDWPEAWPQLFTLLMEMLVSGDVNAVHGAMRVLTEFTREVTDTQMPLVAPVILPEMYKIFTMAEVYSIRTRSRAVEIFTTCANLICAIEELEKGAAKALIFPVVQQFTEAFVQALQMPDGPSSDSGLKMEVLKAVTALVKNFPKPMVSSMQQILPIVWNTLTEKVNYTEEVDDPVDSDGEVLGFENLVFSIFEFVHTLLENNKFKSTVKKALPELIYYIILYMQITEDQIKVWTANPQQFVEDEDDDTFSYSVRISAQDLLLAVAAEFQNESAAALAAAATRHLQEAEQAKNSGNEHWWKIHEACMLALGSVKTIITENVKNGRIQFDMHGFLASVILADLNLAAASPFLLGRALWAASRFTAAMSPELIQQFLQATVSGLHDSQPPSVRISAVRAIWGYCDQLKLSESTHVLQPFLPSILEGLVQLAAQFSSEVLTLVMETLCIVCTVDPAFTTSAENKICPLTIAIFLKYNNDPVVASLAQDIFKELAQIEGCQGPMQMRLIPTLVSIMQAPPDKIPSGLCATSIDILTTVVRNSKPPLSEMLVCQAFPVVAQCTLRTDDNTIMQNGGECLRAYVSVALEQIAQWRDEQGNSGLWYVMQVINQLLDPRTSEFTAAFVGRLVSTLISRAGTELGEQLDQILRAILSKMQQAETLSVMQVCLSSWCLPTWFTPSWSLCWSFCAACPARRGNLHWSFVMTEWMSRQHLFYGQYEGKVSTVALCKLLQHGLNTDDKRLQDIVVKGEEIYSPEDGIRTRSKSAKNPERWTNIPLLVKIFKLIINELSTVMEANASRTNAADWSQDSSGMWEDNQEEEGEDDDEEDEGLAGQLLSDLIASNKYDDDYYEDDEEDDPDALKDPIYQIDLQHIIQSQKGLVHLNGSVLEIFEQESKSFREQTCCFLRSLFSRLSFDHLPCGVSPPHSLYCICFAVSGNEDCLWYVDKNGTWHNGFDCPLITFCCGNCHRRYCCLDAFKMITEREQKRCMLFQFSPTTLAGIASSILLFVAIIATMVCCFMCSCCYLYQRRQQRGRTPYDGETSTLRVHACVDSHEVIGFFNNSLRLLKPTAQQIPMASYPVEPMYDAYGKPLGPSEYPHPGFSMAPQYPGMPPQYPMMQPGPYPPHLMDPAYSQGKSSVRC</sequence>
<keyword evidence="2" id="KW-1185">Reference proteome</keyword>
<proteinExistence type="predicted"/>
<gene>
    <name evidence="1" type="ORF">L3Q82_024701</name>
</gene>
<name>A0ACB8WQM3_9TELE</name>
<dbReference type="EMBL" id="CM041537">
    <property type="protein sequence ID" value="KAI3369894.1"/>
    <property type="molecule type" value="Genomic_DNA"/>
</dbReference>
<protein>
    <submittedName>
        <fullName evidence="1">Uncharacterized protein</fullName>
    </submittedName>
</protein>